<evidence type="ECO:0000259" key="2">
    <source>
        <dbReference type="Pfam" id="PF01965"/>
    </source>
</evidence>
<evidence type="ECO:0000256" key="1">
    <source>
        <dbReference type="SAM" id="SignalP"/>
    </source>
</evidence>
<dbReference type="EMBL" id="JABXXO010000003">
    <property type="protein sequence ID" value="KAF7783285.1"/>
    <property type="molecule type" value="Genomic_DNA"/>
</dbReference>
<dbReference type="SUPFAM" id="SSF52317">
    <property type="entry name" value="Class I glutamine amidotransferase-like"/>
    <property type="match status" value="1"/>
</dbReference>
<name>A0A8H7KKJ6_AGABI</name>
<dbReference type="Gene3D" id="3.40.50.880">
    <property type="match status" value="1"/>
</dbReference>
<dbReference type="InterPro" id="IPR029062">
    <property type="entry name" value="Class_I_gatase-like"/>
</dbReference>
<keyword evidence="1" id="KW-0732">Signal</keyword>
<evidence type="ECO:0000313" key="3">
    <source>
        <dbReference type="EMBL" id="KAF7783285.1"/>
    </source>
</evidence>
<gene>
    <name evidence="3" type="ORF">Agabi119p4_2661</name>
</gene>
<dbReference type="PANTHER" id="PTHR43130:SF7">
    <property type="entry name" value="DJ-1_PFPI DOMAIN-CONTAINING PROTEIN"/>
    <property type="match status" value="1"/>
</dbReference>
<dbReference type="Proteomes" id="UP000629468">
    <property type="component" value="Unassembled WGS sequence"/>
</dbReference>
<reference evidence="3 4" key="1">
    <citation type="journal article" name="Sci. Rep.">
        <title>Telomere-to-telomere assembled and centromere annotated genomes of the two main subspecies of the button mushroom Agaricus bisporus reveal especially polymorphic chromosome ends.</title>
        <authorList>
            <person name="Sonnenberg A.S.M."/>
            <person name="Sedaghat-Telgerd N."/>
            <person name="Lavrijssen B."/>
            <person name="Ohm R.A."/>
            <person name="Hendrickx P.M."/>
            <person name="Scholtmeijer K."/>
            <person name="Baars J.J.P."/>
            <person name="van Peer A."/>
        </authorList>
    </citation>
    <scope>NUCLEOTIDE SEQUENCE [LARGE SCALE GENOMIC DNA]</scope>
    <source>
        <strain evidence="3 4">H119_p4</strain>
    </source>
</reference>
<accession>A0A8H7KKJ6</accession>
<dbReference type="InterPro" id="IPR002818">
    <property type="entry name" value="DJ-1/PfpI"/>
</dbReference>
<dbReference type="InterPro" id="IPR052158">
    <property type="entry name" value="INH-QAR"/>
</dbReference>
<protein>
    <recommendedName>
        <fullName evidence="2">DJ-1/PfpI domain-containing protein</fullName>
    </recommendedName>
</protein>
<dbReference type="PANTHER" id="PTHR43130">
    <property type="entry name" value="ARAC-FAMILY TRANSCRIPTIONAL REGULATOR"/>
    <property type="match status" value="1"/>
</dbReference>
<proteinExistence type="predicted"/>
<evidence type="ECO:0000313" key="4">
    <source>
        <dbReference type="Proteomes" id="UP000629468"/>
    </source>
</evidence>
<feature type="signal peptide" evidence="1">
    <location>
        <begin position="1"/>
        <end position="27"/>
    </location>
</feature>
<feature type="chain" id="PRO_5034134894" description="DJ-1/PfpI domain-containing protein" evidence="1">
    <location>
        <begin position="28"/>
        <end position="239"/>
    </location>
</feature>
<organism evidence="3 4">
    <name type="scientific">Agaricus bisporus var. burnettii</name>
    <dbReference type="NCBI Taxonomy" id="192524"/>
    <lineage>
        <taxon>Eukaryota</taxon>
        <taxon>Fungi</taxon>
        <taxon>Dikarya</taxon>
        <taxon>Basidiomycota</taxon>
        <taxon>Agaricomycotina</taxon>
        <taxon>Agaricomycetes</taxon>
        <taxon>Agaricomycetidae</taxon>
        <taxon>Agaricales</taxon>
        <taxon>Agaricineae</taxon>
        <taxon>Agaricaceae</taxon>
        <taxon>Agaricus</taxon>
    </lineage>
</organism>
<feature type="domain" description="DJ-1/PfpI" evidence="2">
    <location>
        <begin position="62"/>
        <end position="196"/>
    </location>
</feature>
<dbReference type="Pfam" id="PF01965">
    <property type="entry name" value="DJ-1_PfpI"/>
    <property type="match status" value="1"/>
</dbReference>
<sequence length="239" mass="25896">MSNHESLAGKTIHIALVLLPSYQYLDAAAPVDYINCHSKAMLTALGVSENLIAKATEMHWYYIAESAGEPVHASSGPAQIPTHSYKNPPPHLDYIIVPGADPKVPLSSDCAHFFKTYVPKLRALLTVCTGSLCIAPTGVLDGHSVCSNKFILRQLALAKELPKGINWVGDRRWIVDGKMWTGGGITAGLDLAAEFARRHFDPDIVELVKEVSEETPKPDVPDDWAKITEGLGLTSTKAT</sequence>
<comment type="caution">
    <text evidence="3">The sequence shown here is derived from an EMBL/GenBank/DDBJ whole genome shotgun (WGS) entry which is preliminary data.</text>
</comment>
<dbReference type="AlphaFoldDB" id="A0A8H7KKJ6"/>